<accession>A0ABY7B4L9</accession>
<keyword evidence="2" id="KW-1185">Reference proteome</keyword>
<dbReference type="EMBL" id="CP113836">
    <property type="protein sequence ID" value="WAL67131.1"/>
    <property type="molecule type" value="Genomic_DNA"/>
</dbReference>
<evidence type="ECO:0000313" key="2">
    <source>
        <dbReference type="Proteomes" id="UP001163203"/>
    </source>
</evidence>
<evidence type="ECO:0000313" key="1">
    <source>
        <dbReference type="EMBL" id="WAL67131.1"/>
    </source>
</evidence>
<dbReference type="RefSeq" id="WP_268757258.1">
    <property type="nucleotide sequence ID" value="NZ_CP113836.1"/>
</dbReference>
<organism evidence="1 2">
    <name type="scientific">Amycolatopsis cynarae</name>
    <dbReference type="NCBI Taxonomy" id="2995223"/>
    <lineage>
        <taxon>Bacteria</taxon>
        <taxon>Bacillati</taxon>
        <taxon>Actinomycetota</taxon>
        <taxon>Actinomycetes</taxon>
        <taxon>Pseudonocardiales</taxon>
        <taxon>Pseudonocardiaceae</taxon>
        <taxon>Amycolatopsis</taxon>
    </lineage>
</organism>
<protein>
    <submittedName>
        <fullName evidence="1">Uncharacterized protein</fullName>
    </submittedName>
</protein>
<gene>
    <name evidence="1" type="ORF">ORV05_04905</name>
</gene>
<dbReference type="Proteomes" id="UP001163203">
    <property type="component" value="Chromosome"/>
</dbReference>
<reference evidence="1" key="1">
    <citation type="submission" date="2022-11" db="EMBL/GenBank/DDBJ databases">
        <authorList>
            <person name="Mo P."/>
        </authorList>
    </citation>
    <scope>NUCLEOTIDE SEQUENCE</scope>
    <source>
        <strain evidence="1">HUAS 11-8</strain>
    </source>
</reference>
<proteinExistence type="predicted"/>
<sequence>MISADARSMLSFLECTTGHHFEQMPLAQRDQWMAAIRDAFGEEGVDISDPAQAQAAFAGAMAVAQTLIPRGQLALVAVQDAVATMRTLADRAEAIA</sequence>
<name>A0ABY7B4L9_9PSEU</name>